<dbReference type="PANTHER" id="PTHR46140:SF1">
    <property type="entry name" value="VACUOLAR TRANSPORTER CHAPERONE COMPLEX SUBUNIT 4-RELATED"/>
    <property type="match status" value="1"/>
</dbReference>
<accession>A0A6B2KX78</accession>
<comment type="subcellular location">
    <subcellularLocation>
        <location evidence="1">Endomembrane system</location>
        <topology evidence="1">Multi-pass membrane protein</topology>
    </subcellularLocation>
</comment>
<dbReference type="InterPro" id="IPR003807">
    <property type="entry name" value="DUF202"/>
</dbReference>
<dbReference type="GO" id="GO:0012505">
    <property type="term" value="C:endomembrane system"/>
    <property type="evidence" value="ECO:0007669"/>
    <property type="project" value="UniProtKB-SubCell"/>
</dbReference>
<dbReference type="Gene3D" id="3.20.100.30">
    <property type="entry name" value="VTC, catalytic tunnel domain"/>
    <property type="match status" value="1"/>
</dbReference>
<keyword evidence="2 6" id="KW-0812">Transmembrane</keyword>
<evidence type="ECO:0000259" key="8">
    <source>
        <dbReference type="Pfam" id="PF09359"/>
    </source>
</evidence>
<dbReference type="Pfam" id="PF02656">
    <property type="entry name" value="DUF202"/>
    <property type="match status" value="1"/>
</dbReference>
<feature type="transmembrane region" description="Helical" evidence="6">
    <location>
        <begin position="661"/>
        <end position="682"/>
    </location>
</feature>
<feature type="region of interest" description="Disordered" evidence="5">
    <location>
        <begin position="520"/>
        <end position="548"/>
    </location>
</feature>
<dbReference type="PANTHER" id="PTHR46140">
    <property type="entry name" value="VACUOLAR TRANSPORTER CHAPERONE 1-RELATED"/>
    <property type="match status" value="1"/>
</dbReference>
<evidence type="ECO:0000256" key="4">
    <source>
        <dbReference type="ARBA" id="ARBA00023136"/>
    </source>
</evidence>
<dbReference type="AlphaFoldDB" id="A0A6B2KX78"/>
<keyword evidence="4 6" id="KW-0472">Membrane</keyword>
<dbReference type="GO" id="GO:0006799">
    <property type="term" value="P:polyphosphate biosynthetic process"/>
    <property type="evidence" value="ECO:0007669"/>
    <property type="project" value="UniProtKB-ARBA"/>
</dbReference>
<feature type="compositionally biased region" description="Acidic residues" evidence="5">
    <location>
        <begin position="526"/>
        <end position="536"/>
    </location>
</feature>
<evidence type="ECO:0000256" key="3">
    <source>
        <dbReference type="ARBA" id="ARBA00022989"/>
    </source>
</evidence>
<dbReference type="InterPro" id="IPR018966">
    <property type="entry name" value="VTC_domain"/>
</dbReference>
<keyword evidence="3 6" id="KW-1133">Transmembrane helix</keyword>
<protein>
    <recommendedName>
        <fullName evidence="10">SPX domain-containing protein</fullName>
    </recommendedName>
</protein>
<dbReference type="EMBL" id="GIBP01000303">
    <property type="protein sequence ID" value="NDV29272.1"/>
    <property type="molecule type" value="Transcribed_RNA"/>
</dbReference>
<dbReference type="Pfam" id="PF09359">
    <property type="entry name" value="VTC"/>
    <property type="match status" value="1"/>
</dbReference>
<organism evidence="9">
    <name type="scientific">Arcella intermedia</name>
    <dbReference type="NCBI Taxonomy" id="1963864"/>
    <lineage>
        <taxon>Eukaryota</taxon>
        <taxon>Amoebozoa</taxon>
        <taxon>Tubulinea</taxon>
        <taxon>Elardia</taxon>
        <taxon>Arcellinida</taxon>
        <taxon>Sphaerothecina</taxon>
        <taxon>Arcellidae</taxon>
        <taxon>Arcella</taxon>
    </lineage>
</organism>
<dbReference type="InterPro" id="IPR051572">
    <property type="entry name" value="VTC_Complex_Subunit"/>
</dbReference>
<evidence type="ECO:0000256" key="5">
    <source>
        <dbReference type="SAM" id="MobiDB-lite"/>
    </source>
</evidence>
<feature type="transmembrane region" description="Helical" evidence="6">
    <location>
        <begin position="639"/>
        <end position="655"/>
    </location>
</feature>
<reference evidence="9" key="1">
    <citation type="journal article" date="2020" name="J. Eukaryot. Microbiol.">
        <title>De novo Sequencing, Assembly and Annotation of the Transcriptome for the Free-Living Testate Amoeba Arcella intermedia.</title>
        <authorList>
            <person name="Ribeiro G.M."/>
            <person name="Porfirio-Sousa A.L."/>
            <person name="Maurer-Alcala X.X."/>
            <person name="Katz L.A."/>
            <person name="Lahr D.J.G."/>
        </authorList>
    </citation>
    <scope>NUCLEOTIDE SEQUENCE</scope>
</reference>
<evidence type="ECO:0000259" key="7">
    <source>
        <dbReference type="Pfam" id="PF02656"/>
    </source>
</evidence>
<evidence type="ECO:0000256" key="6">
    <source>
        <dbReference type="SAM" id="Phobius"/>
    </source>
</evidence>
<evidence type="ECO:0000313" key="9">
    <source>
        <dbReference type="EMBL" id="NDV29272.1"/>
    </source>
</evidence>
<evidence type="ECO:0000256" key="1">
    <source>
        <dbReference type="ARBA" id="ARBA00004127"/>
    </source>
</evidence>
<feature type="transmembrane region" description="Helical" evidence="6">
    <location>
        <begin position="703"/>
        <end position="721"/>
    </location>
</feature>
<feature type="domain" description="DUF202" evidence="7">
    <location>
        <begin position="625"/>
        <end position="683"/>
    </location>
</feature>
<sequence>MYPYRPLYDHTNLKNSVRTTNTKSDLKGFWKDYKSELKNFDRYCQHTYGVIQGTLFETIASFAQQHPNLHQIEKDADATRAFIIHFNEAIGANYRSFVRLYHAFKKANQGEPLKTTSEFADEMLEKFKFSSLGMGDFICMLSDIYFTLAETRKAQENDGKAETWVPPSAFVRSTRKYWVRLEDLTRLKLHICKHLPLLRFGKRQGVNISSGSDRGRNLDYSKYDNSYNGNGEGDASKITSVYFDNDKLRLYHDKIVRKEGATLIRIRWYGEEGKTCFMERKTWHDSWVLNDSIKERFDIKWGEVPGYLTGETPPKYFVDKLKGSAKYDHKGLCELLGLAETVQHRILKLQLHPAIRTTYYRTAFQNSDNNNIRISIDTSLELTKEPKDPGPGRWCRDRTKPIHPEDRFVFPMAVLEIKLHSITDVPDWISEIVNADYVVGAYKFSKFMHGTAKLNGLKTNVLPVWFNRTATHVPGHPLKHWYRQSTNLMPNKMDFDGVKEWENQQEGYVPQIYLRNNQFDGKESDWSSDSDDELEQQIESQESESGLQMGLLSGQPQREMRVHGLYDDEDEFHKEENKQPVKTVLVTGTVEKGGPNLLEAIRKKKKPRRVGVTPVLQARRKEPKTNLALERTFLSWQRTFAYLAALALALIVVAPPPHDKFVLNLAVLSIIVGLYGLGAFLFRRKAIKVRSVDGHFDDKYGPTIMVFIHVLALVILLIWQFKLVYILEVPAPGAQPWMRDYKVPISVEGLNSQNIQNYLSDIMDQLKAAVPQFNFIGTLSHLKGTQTFSIWDTVKTCRLRNNGYVLQATSSSQLGSNDTSMYLQYNTPDRQVLKQMDTSYPFADYINSEVFRPPNHFSYGRGKQLAVSPEIDIYRLLHVAQLFEPFYLWDFTNNATFNERIAIVGGEPLYWQLYGPVTVELGLQNTVAQLNAYVWYRSSDMVPVHAELSLSYPIVPTHNITIPEIINSLSLYNALKNTREANATASTVEQLLYSNSPFCM</sequence>
<dbReference type="InterPro" id="IPR042267">
    <property type="entry name" value="VTC_sf"/>
</dbReference>
<evidence type="ECO:0000256" key="2">
    <source>
        <dbReference type="ARBA" id="ARBA00022692"/>
    </source>
</evidence>
<evidence type="ECO:0008006" key="10">
    <source>
        <dbReference type="Google" id="ProtNLM"/>
    </source>
</evidence>
<name>A0A6B2KX78_9EUKA</name>
<feature type="domain" description="VTC" evidence="8">
    <location>
        <begin position="172"/>
        <end position="454"/>
    </location>
</feature>
<proteinExistence type="predicted"/>